<keyword evidence="4" id="KW-0812">Transmembrane</keyword>
<keyword evidence="1" id="KW-0805">Transcription regulation</keyword>
<dbReference type="SUPFAM" id="SSF46689">
    <property type="entry name" value="Homeodomain-like"/>
    <property type="match status" value="1"/>
</dbReference>
<feature type="transmembrane region" description="Helical" evidence="4">
    <location>
        <begin position="188"/>
        <end position="212"/>
    </location>
</feature>
<comment type="caution">
    <text evidence="6">The sequence shown here is derived from an EMBL/GenBank/DDBJ whole genome shotgun (WGS) entry which is preliminary data.</text>
</comment>
<dbReference type="Pfam" id="PF12833">
    <property type="entry name" value="HTH_18"/>
    <property type="match status" value="1"/>
</dbReference>
<organism evidence="6 7">
    <name type="scientific">Thalassotalea castellviae</name>
    <dbReference type="NCBI Taxonomy" id="3075612"/>
    <lineage>
        <taxon>Bacteria</taxon>
        <taxon>Pseudomonadati</taxon>
        <taxon>Pseudomonadota</taxon>
        <taxon>Gammaproteobacteria</taxon>
        <taxon>Alteromonadales</taxon>
        <taxon>Colwelliaceae</taxon>
        <taxon>Thalassotalea</taxon>
    </lineage>
</organism>
<dbReference type="SMART" id="SM00342">
    <property type="entry name" value="HTH_ARAC"/>
    <property type="match status" value="1"/>
</dbReference>
<evidence type="ECO:0000256" key="3">
    <source>
        <dbReference type="ARBA" id="ARBA00023163"/>
    </source>
</evidence>
<dbReference type="InterPro" id="IPR018060">
    <property type="entry name" value="HTH_AraC"/>
</dbReference>
<keyword evidence="2" id="KW-0238">DNA-binding</keyword>
<feature type="transmembrane region" description="Helical" evidence="4">
    <location>
        <begin position="13"/>
        <end position="31"/>
    </location>
</feature>
<dbReference type="RefSeq" id="WP_311583372.1">
    <property type="nucleotide sequence ID" value="NZ_JAVRIF010000008.1"/>
</dbReference>
<feature type="transmembrane region" description="Helical" evidence="4">
    <location>
        <begin position="69"/>
        <end position="89"/>
    </location>
</feature>
<dbReference type="Gene3D" id="1.10.10.60">
    <property type="entry name" value="Homeodomain-like"/>
    <property type="match status" value="1"/>
</dbReference>
<evidence type="ECO:0000313" key="6">
    <source>
        <dbReference type="EMBL" id="MDT0604736.1"/>
    </source>
</evidence>
<dbReference type="EMBL" id="JAVRIF010000008">
    <property type="protein sequence ID" value="MDT0604736.1"/>
    <property type="molecule type" value="Genomic_DNA"/>
</dbReference>
<name>A0ABU3A3I1_9GAMM</name>
<keyword evidence="4" id="KW-1133">Transmembrane helix</keyword>
<evidence type="ECO:0000256" key="1">
    <source>
        <dbReference type="ARBA" id="ARBA00023015"/>
    </source>
</evidence>
<keyword evidence="7" id="KW-1185">Reference proteome</keyword>
<accession>A0ABU3A3I1</accession>
<gene>
    <name evidence="6" type="ORF">RM573_14095</name>
</gene>
<proteinExistence type="predicted"/>
<feature type="domain" description="HTH araC/xylS-type" evidence="5">
    <location>
        <begin position="259"/>
        <end position="351"/>
    </location>
</feature>
<dbReference type="Proteomes" id="UP001266357">
    <property type="component" value="Unassembled WGS sequence"/>
</dbReference>
<reference evidence="6 7" key="1">
    <citation type="submission" date="2023-09" db="EMBL/GenBank/DDBJ databases">
        <authorList>
            <person name="Rey-Velasco X."/>
        </authorList>
    </citation>
    <scope>NUCLEOTIDE SEQUENCE [LARGE SCALE GENOMIC DNA]</scope>
    <source>
        <strain evidence="6 7">W431</strain>
    </source>
</reference>
<evidence type="ECO:0000256" key="4">
    <source>
        <dbReference type="SAM" id="Phobius"/>
    </source>
</evidence>
<feature type="transmembrane region" description="Helical" evidence="4">
    <location>
        <begin position="132"/>
        <end position="150"/>
    </location>
</feature>
<evidence type="ECO:0000256" key="2">
    <source>
        <dbReference type="ARBA" id="ARBA00023125"/>
    </source>
</evidence>
<dbReference type="PANTHER" id="PTHR43280:SF29">
    <property type="entry name" value="ARAC-FAMILY TRANSCRIPTIONAL REGULATOR"/>
    <property type="match status" value="1"/>
</dbReference>
<protein>
    <submittedName>
        <fullName evidence="6">Helix-turn-helix domain-containing protein</fullName>
    </submittedName>
</protein>
<keyword evidence="3" id="KW-0804">Transcription</keyword>
<dbReference type="InterPro" id="IPR009057">
    <property type="entry name" value="Homeodomain-like_sf"/>
</dbReference>
<dbReference type="PANTHER" id="PTHR43280">
    <property type="entry name" value="ARAC-FAMILY TRANSCRIPTIONAL REGULATOR"/>
    <property type="match status" value="1"/>
</dbReference>
<sequence>MEITLSNIQIIELFFRFCAVGQLGLLIVFLIKKYPLLPLPQIGLIVCLISYILLTTPIENVHFGSLRNILLLGTDLIPLAVLWFTLDKLKINFKLFQQAKWLLLLISMWLLTLMYVFLILKGRSILHDMNHAVGIVVLLWVIYICLSEYIDDLDNRRRNTRLLLVAFCCFYMIGLVSFEFIFQNIRDTTAFGLTNAFIIFLLVSVIASNLLIPRASTLSKNKMLKNSLAPEITKNEDQQTLESVQLTSLKNLMDEGVFLQQELTIGKLANMLALPQHQLRQLINQQLGFSNFSHYLNSYRIPWVCKQLQKNSKKHIPILTLALEAGYGSIAPFNRAFKVQTGLTPKQYRDQF</sequence>
<feature type="transmembrane region" description="Helical" evidence="4">
    <location>
        <begin position="101"/>
        <end position="120"/>
    </location>
</feature>
<evidence type="ECO:0000259" key="5">
    <source>
        <dbReference type="PROSITE" id="PS01124"/>
    </source>
</evidence>
<feature type="transmembrane region" description="Helical" evidence="4">
    <location>
        <begin position="43"/>
        <end position="63"/>
    </location>
</feature>
<dbReference type="PROSITE" id="PS01124">
    <property type="entry name" value="HTH_ARAC_FAMILY_2"/>
    <property type="match status" value="1"/>
</dbReference>
<feature type="transmembrane region" description="Helical" evidence="4">
    <location>
        <begin position="162"/>
        <end position="182"/>
    </location>
</feature>
<evidence type="ECO:0000313" key="7">
    <source>
        <dbReference type="Proteomes" id="UP001266357"/>
    </source>
</evidence>
<keyword evidence="4" id="KW-0472">Membrane</keyword>